<keyword evidence="1" id="KW-0689">Ribosomal protein</keyword>
<sequence length="390" mass="45391">MEDWSFCLHKDYTADDSSSFCMSSPSMFGEAYLNEYSPLFSSFSSPLMKDYSLPPASNSGQSEVIATARDEEIESEVFYKKYSERMGWFDVLNHDRTCGLGAILNKEVGIPSSLESIRVKDFSIPYISWNKVDKKQLLKSFQSDFELVYVGQSCLTWEALHHQYRKVKFLTFSNCLFPENVAVEFQNFQVWLERFLEEERYIYQGTRVWNYAQARFASKTKTLLQVPKVPGFLEEDKEGIGGETVHAKEVLKAIDKCMKTFGNFITADRKKPWWKFKTSLLWTYPPVEDPKDLELLAELTKKLQRKELWLKDLQGKQKCWFNKAVNRPSEESQKEAVFFTVIEMKLISRVLQMPILSSSQLNWCQEKLDNIVFRRGRLLRTASGPLFPPS</sequence>
<dbReference type="STRING" id="210143.A0A1R3I9S0"/>
<reference evidence="1 2" key="1">
    <citation type="submission" date="2013-09" db="EMBL/GenBank/DDBJ databases">
        <title>Corchorus capsularis genome sequencing.</title>
        <authorList>
            <person name="Alam M."/>
            <person name="Haque M.S."/>
            <person name="Islam M.S."/>
            <person name="Emdad E.M."/>
            <person name="Islam M.M."/>
            <person name="Ahmed B."/>
            <person name="Halim A."/>
            <person name="Hossen Q.M.M."/>
            <person name="Hossain M.Z."/>
            <person name="Ahmed R."/>
            <person name="Khan M.M."/>
            <person name="Islam R."/>
            <person name="Rashid M.M."/>
            <person name="Khan S.A."/>
            <person name="Rahman M.S."/>
            <person name="Alam M."/>
        </authorList>
    </citation>
    <scope>NUCLEOTIDE SEQUENCE [LARGE SCALE GENOMIC DNA]</scope>
    <source>
        <strain evidence="2">cv. CVL-1</strain>
        <tissue evidence="1">Whole seedling</tissue>
    </source>
</reference>
<name>A0A1R3I9S0_COCAP</name>
<dbReference type="PANTHER" id="PTHR46741">
    <property type="entry name" value="OS09G0413600 PROTEIN"/>
    <property type="match status" value="1"/>
</dbReference>
<dbReference type="AlphaFoldDB" id="A0A1R3I9S0"/>
<dbReference type="GO" id="GO:0005840">
    <property type="term" value="C:ribosome"/>
    <property type="evidence" value="ECO:0007669"/>
    <property type="project" value="UniProtKB-KW"/>
</dbReference>
<dbReference type="Pfam" id="PF07891">
    <property type="entry name" value="DUF1666"/>
    <property type="match status" value="1"/>
</dbReference>
<evidence type="ECO:0000313" key="2">
    <source>
        <dbReference type="Proteomes" id="UP000188268"/>
    </source>
</evidence>
<keyword evidence="1" id="KW-0687">Ribonucleoprotein</keyword>
<dbReference type="OMA" id="CSTSKNG"/>
<keyword evidence="2" id="KW-1185">Reference proteome</keyword>
<dbReference type="InterPro" id="IPR012870">
    <property type="entry name" value="DUF1666"/>
</dbReference>
<dbReference type="Proteomes" id="UP000188268">
    <property type="component" value="Unassembled WGS sequence"/>
</dbReference>
<evidence type="ECO:0000313" key="1">
    <source>
        <dbReference type="EMBL" id="OMO79298.1"/>
    </source>
</evidence>
<dbReference type="OrthoDB" id="762807at2759"/>
<protein>
    <submittedName>
        <fullName evidence="1">Ribosomal protein L34Ae</fullName>
    </submittedName>
</protein>
<dbReference type="PANTHER" id="PTHR46741:SF7">
    <property type="entry name" value="TRANSMEMBRANE PROTEIN"/>
    <property type="match status" value="1"/>
</dbReference>
<dbReference type="Gramene" id="OMO79298">
    <property type="protein sequence ID" value="OMO79298"/>
    <property type="gene ID" value="CCACVL1_13774"/>
</dbReference>
<proteinExistence type="predicted"/>
<comment type="caution">
    <text evidence="1">The sequence shown here is derived from an EMBL/GenBank/DDBJ whole genome shotgun (WGS) entry which is preliminary data.</text>
</comment>
<organism evidence="1 2">
    <name type="scientific">Corchorus capsularis</name>
    <name type="common">Jute</name>
    <dbReference type="NCBI Taxonomy" id="210143"/>
    <lineage>
        <taxon>Eukaryota</taxon>
        <taxon>Viridiplantae</taxon>
        <taxon>Streptophyta</taxon>
        <taxon>Embryophyta</taxon>
        <taxon>Tracheophyta</taxon>
        <taxon>Spermatophyta</taxon>
        <taxon>Magnoliopsida</taxon>
        <taxon>eudicotyledons</taxon>
        <taxon>Gunneridae</taxon>
        <taxon>Pentapetalae</taxon>
        <taxon>rosids</taxon>
        <taxon>malvids</taxon>
        <taxon>Malvales</taxon>
        <taxon>Malvaceae</taxon>
        <taxon>Grewioideae</taxon>
        <taxon>Apeibeae</taxon>
        <taxon>Corchorus</taxon>
    </lineage>
</organism>
<dbReference type="EMBL" id="AWWV01010428">
    <property type="protein sequence ID" value="OMO79298.1"/>
    <property type="molecule type" value="Genomic_DNA"/>
</dbReference>
<gene>
    <name evidence="1" type="ORF">CCACVL1_13774</name>
</gene>
<accession>A0A1R3I9S0</accession>